<evidence type="ECO:0000313" key="8">
    <source>
        <dbReference type="WBParaSite" id="ACRNAN_scaffold3191.g32183.t1"/>
    </source>
</evidence>
<proteinExistence type="predicted"/>
<protein>
    <submittedName>
        <fullName evidence="8">Uncharacterized protein</fullName>
    </submittedName>
</protein>
<dbReference type="PROSITE" id="PS50214">
    <property type="entry name" value="DISINTEGRIN_2"/>
    <property type="match status" value="1"/>
</dbReference>
<dbReference type="FunFam" id="4.10.70.10:FF:000003">
    <property type="entry name" value="Disintegrin and metalloproteinase domain-containing protein 17"/>
    <property type="match status" value="1"/>
</dbReference>
<dbReference type="Pfam" id="PF16698">
    <property type="entry name" value="ADAM17_MPD"/>
    <property type="match status" value="1"/>
</dbReference>
<evidence type="ECO:0000259" key="5">
    <source>
        <dbReference type="PROSITE" id="PS50214"/>
    </source>
</evidence>
<dbReference type="InterPro" id="IPR024079">
    <property type="entry name" value="MetalloPept_cat_dom_sf"/>
</dbReference>
<organism evidence="7 8">
    <name type="scientific">Acrobeloides nanus</name>
    <dbReference type="NCBI Taxonomy" id="290746"/>
    <lineage>
        <taxon>Eukaryota</taxon>
        <taxon>Metazoa</taxon>
        <taxon>Ecdysozoa</taxon>
        <taxon>Nematoda</taxon>
        <taxon>Chromadorea</taxon>
        <taxon>Rhabditida</taxon>
        <taxon>Tylenchina</taxon>
        <taxon>Cephalobomorpha</taxon>
        <taxon>Cephaloboidea</taxon>
        <taxon>Cephalobidae</taxon>
        <taxon>Acrobeloides</taxon>
    </lineage>
</organism>
<keyword evidence="2" id="KW-0479">Metal-binding</keyword>
<dbReference type="InterPro" id="IPR001590">
    <property type="entry name" value="Peptidase_M12B"/>
</dbReference>
<feature type="binding site" evidence="2">
    <location>
        <position position="379"/>
    </location>
    <ligand>
        <name>Zn(2+)</name>
        <dbReference type="ChEBI" id="CHEBI:29105"/>
        <note>catalytic</note>
    </ligand>
</feature>
<dbReference type="PROSITE" id="PS50215">
    <property type="entry name" value="ADAM_MEPRO"/>
    <property type="match status" value="1"/>
</dbReference>
<dbReference type="GO" id="GO:0007219">
    <property type="term" value="P:Notch signaling pathway"/>
    <property type="evidence" value="ECO:0007669"/>
    <property type="project" value="TreeGrafter"/>
</dbReference>
<keyword evidence="3" id="KW-1133">Transmembrane helix</keyword>
<dbReference type="InterPro" id="IPR036436">
    <property type="entry name" value="Disintegrin_dom_sf"/>
</dbReference>
<accession>A0A914DPG9</accession>
<dbReference type="Gene3D" id="4.10.70.30">
    <property type="match status" value="1"/>
</dbReference>
<dbReference type="GO" id="GO:0005886">
    <property type="term" value="C:plasma membrane"/>
    <property type="evidence" value="ECO:0007669"/>
    <property type="project" value="TreeGrafter"/>
</dbReference>
<dbReference type="GO" id="GO:0046872">
    <property type="term" value="F:metal ion binding"/>
    <property type="evidence" value="ECO:0007669"/>
    <property type="project" value="UniProtKB-KW"/>
</dbReference>
<keyword evidence="3" id="KW-0812">Transmembrane</keyword>
<sequence length="707" mass="79982">MFNCRSLLFYLFLLLILDGALAVDENDSPLQAFEYISPQIRRLKPDNNVKRLLLSFTAFGNSYSMVLRSSHIPVESNFKLMGQNGSMDRSEVLYETDFYSGHVEGHPFSRIFISVHNSDVTNLNGFIELENDTLILEPVPDSSLTLIYKSSDVKIDRQHSVGAVDYGNITQAHGDSLIPQKYFEQFMKKKRQADEHNQNGYIQKNRCELKLVADYEFFRVIGHGNYAQSARYLINLIERVNSIFTKIEWGLNEDNRRLSNLGFSIKEIKIYEEPNRNRTHFNSNYSVGTSISATDMLTSFANEEGSLEFCAVVLISAKLFDHGVLGLANVASFLRNEPFGLCASVDGSIRNTGVMTIRNRAGLLITRLVDLVVAHELGHLWGAGHDDESNEECVPKNTQNGRYIMFASSNSGYDRNNYQFSKCSIRQIQKVLYTLAEKCFKEEQRALCGNGILEVGEQCDAGGKLTTGVDRTKRDPCCTDDCKLSKNAVCSPRHSDCCSSNCTYSSAYQKCRPKNTDTCRKESFCTGKNATCPEPLPLEDGTSCVEEGQCHGGECVPFCQLIKPNYKPCICEKVGESCLRCCKDGENGTCKPNMPDNQTRFLPEGSICIHGHCRNNVCEKEVTDLVSHLWNILKNFNRTPKSKLFTDYFGFIIIVTSLLIWVPCCYFVDRQDRKRARERQQQAMRPPENILTVVPLKKTIRRFQPNN</sequence>
<dbReference type="Pfam" id="PF13574">
    <property type="entry name" value="Reprolysin_2"/>
    <property type="match status" value="1"/>
</dbReference>
<dbReference type="PANTHER" id="PTHR45702:SF6">
    <property type="entry name" value="DISINTEGRIN AND METALLOPROTEINASE DOMAIN-CONTAINING PROTEIN 17"/>
    <property type="match status" value="1"/>
</dbReference>
<feature type="binding site" evidence="2">
    <location>
        <position position="385"/>
    </location>
    <ligand>
        <name>Zn(2+)</name>
        <dbReference type="ChEBI" id="CHEBI:29105"/>
        <note>catalytic</note>
    </ligand>
</feature>
<comment type="caution">
    <text evidence="2">Lacks conserved residue(s) required for the propagation of feature annotation.</text>
</comment>
<evidence type="ECO:0000256" key="3">
    <source>
        <dbReference type="SAM" id="Phobius"/>
    </source>
</evidence>
<dbReference type="SUPFAM" id="SSF57552">
    <property type="entry name" value="Blood coagulation inhibitor (disintegrin)"/>
    <property type="match status" value="1"/>
</dbReference>
<name>A0A914DPG9_9BILA</name>
<keyword evidence="4" id="KW-0732">Signal</keyword>
<evidence type="ECO:0000259" key="6">
    <source>
        <dbReference type="PROSITE" id="PS50215"/>
    </source>
</evidence>
<dbReference type="AlphaFoldDB" id="A0A914DPG9"/>
<dbReference type="PANTHER" id="PTHR45702">
    <property type="entry name" value="ADAM10/ADAM17 METALLOPEPTIDASE FAMILY MEMBER"/>
    <property type="match status" value="1"/>
</dbReference>
<evidence type="ECO:0000256" key="2">
    <source>
        <dbReference type="PROSITE-ProRule" id="PRU00276"/>
    </source>
</evidence>
<dbReference type="SUPFAM" id="SSF55486">
    <property type="entry name" value="Metalloproteases ('zincins'), catalytic domain"/>
    <property type="match status" value="1"/>
</dbReference>
<feature type="domain" description="Disintegrin" evidence="5">
    <location>
        <begin position="445"/>
        <end position="540"/>
    </location>
</feature>
<feature type="transmembrane region" description="Helical" evidence="3">
    <location>
        <begin position="648"/>
        <end position="668"/>
    </location>
</feature>
<dbReference type="InterPro" id="IPR032029">
    <property type="entry name" value="ADAM17_MPD"/>
</dbReference>
<feature type="binding site" evidence="2">
    <location>
        <position position="375"/>
    </location>
    <ligand>
        <name>Zn(2+)</name>
        <dbReference type="ChEBI" id="CHEBI:29105"/>
        <note>catalytic</note>
    </ligand>
</feature>
<dbReference type="WBParaSite" id="ACRNAN_scaffold3191.g32183.t1">
    <property type="protein sequence ID" value="ACRNAN_scaffold3191.g32183.t1"/>
    <property type="gene ID" value="ACRNAN_scaffold3191.g32183"/>
</dbReference>
<dbReference type="SMART" id="SM00050">
    <property type="entry name" value="DISIN"/>
    <property type="match status" value="1"/>
</dbReference>
<dbReference type="InterPro" id="IPR051489">
    <property type="entry name" value="ADAM_Metalloproteinase"/>
</dbReference>
<feature type="active site" evidence="2">
    <location>
        <position position="376"/>
    </location>
</feature>
<feature type="domain" description="Peptidase M12B" evidence="6">
    <location>
        <begin position="205"/>
        <end position="444"/>
    </location>
</feature>
<keyword evidence="7" id="KW-1185">Reference proteome</keyword>
<dbReference type="GO" id="GO:0006509">
    <property type="term" value="P:membrane protein ectodomain proteolysis"/>
    <property type="evidence" value="ECO:0007669"/>
    <property type="project" value="TreeGrafter"/>
</dbReference>
<dbReference type="Gene3D" id="3.40.390.10">
    <property type="entry name" value="Collagenase (Catalytic Domain)"/>
    <property type="match status" value="1"/>
</dbReference>
<reference evidence="8" key="1">
    <citation type="submission" date="2022-11" db="UniProtKB">
        <authorList>
            <consortium name="WormBaseParasite"/>
        </authorList>
    </citation>
    <scope>IDENTIFICATION</scope>
</reference>
<keyword evidence="3" id="KW-0472">Membrane</keyword>
<dbReference type="Proteomes" id="UP000887540">
    <property type="component" value="Unplaced"/>
</dbReference>
<evidence type="ECO:0000256" key="1">
    <source>
        <dbReference type="ARBA" id="ARBA00023157"/>
    </source>
</evidence>
<feature type="signal peptide" evidence="4">
    <location>
        <begin position="1"/>
        <end position="22"/>
    </location>
</feature>
<evidence type="ECO:0000256" key="4">
    <source>
        <dbReference type="SAM" id="SignalP"/>
    </source>
</evidence>
<keyword evidence="1" id="KW-1015">Disulfide bond</keyword>
<dbReference type="Gene3D" id="4.10.70.10">
    <property type="entry name" value="Disintegrin domain"/>
    <property type="match status" value="1"/>
</dbReference>
<keyword evidence="2" id="KW-0862">Zinc</keyword>
<dbReference type="GO" id="GO:0004222">
    <property type="term" value="F:metalloendopeptidase activity"/>
    <property type="evidence" value="ECO:0007669"/>
    <property type="project" value="InterPro"/>
</dbReference>
<feature type="chain" id="PRO_5037378595" evidence="4">
    <location>
        <begin position="23"/>
        <end position="707"/>
    </location>
</feature>
<dbReference type="InterPro" id="IPR001762">
    <property type="entry name" value="Disintegrin_dom"/>
</dbReference>
<evidence type="ECO:0000313" key="7">
    <source>
        <dbReference type="Proteomes" id="UP000887540"/>
    </source>
</evidence>
<dbReference type="Pfam" id="PF00200">
    <property type="entry name" value="Disintegrin"/>
    <property type="match status" value="1"/>
</dbReference>